<keyword evidence="3" id="KW-0963">Cytoplasm</keyword>
<feature type="compositionally biased region" description="Basic residues" evidence="5">
    <location>
        <begin position="99"/>
        <end position="111"/>
    </location>
</feature>
<dbReference type="EMBL" id="JAKJXP020000013">
    <property type="protein sequence ID" value="KAK7755431.1"/>
    <property type="molecule type" value="Genomic_DNA"/>
</dbReference>
<keyword evidence="8" id="KW-1185">Reference proteome</keyword>
<dbReference type="Gene3D" id="2.160.20.70">
    <property type="match status" value="1"/>
</dbReference>
<evidence type="ECO:0000313" key="7">
    <source>
        <dbReference type="EMBL" id="KAK7755431.1"/>
    </source>
</evidence>
<evidence type="ECO:0000256" key="4">
    <source>
        <dbReference type="ARBA" id="ARBA00023186"/>
    </source>
</evidence>
<organism evidence="7 8">
    <name type="scientific">Diatrype stigma</name>
    <dbReference type="NCBI Taxonomy" id="117547"/>
    <lineage>
        <taxon>Eukaryota</taxon>
        <taxon>Fungi</taxon>
        <taxon>Dikarya</taxon>
        <taxon>Ascomycota</taxon>
        <taxon>Pezizomycotina</taxon>
        <taxon>Sordariomycetes</taxon>
        <taxon>Xylariomycetidae</taxon>
        <taxon>Xylariales</taxon>
        <taxon>Diatrypaceae</taxon>
        <taxon>Diatrype</taxon>
    </lineage>
</organism>
<evidence type="ECO:0000256" key="3">
    <source>
        <dbReference type="ARBA" id="ARBA00022490"/>
    </source>
</evidence>
<protein>
    <recommendedName>
        <fullName evidence="6">C-CAP/cofactor C-like domain-containing protein</fullName>
    </recommendedName>
</protein>
<dbReference type="InterPro" id="IPR012945">
    <property type="entry name" value="Tubulin-bd_cofactor_C_dom"/>
</dbReference>
<feature type="region of interest" description="Disordered" evidence="5">
    <location>
        <begin position="99"/>
        <end position="123"/>
    </location>
</feature>
<evidence type="ECO:0000256" key="1">
    <source>
        <dbReference type="ARBA" id="ARBA00004496"/>
    </source>
</evidence>
<reference evidence="7 8" key="1">
    <citation type="submission" date="2024-02" db="EMBL/GenBank/DDBJ databases">
        <title>De novo assembly and annotation of 12 fungi associated with fruit tree decline syndrome in Ontario, Canada.</title>
        <authorList>
            <person name="Sulman M."/>
            <person name="Ellouze W."/>
            <person name="Ilyukhin E."/>
        </authorList>
    </citation>
    <scope>NUCLEOTIDE SEQUENCE [LARGE SCALE GENOMIC DNA]</scope>
    <source>
        <strain evidence="7 8">M11/M66-122</strain>
    </source>
</reference>
<comment type="caution">
    <text evidence="7">The sequence shown here is derived from an EMBL/GenBank/DDBJ whole genome shotgun (WGS) entry which is preliminary data.</text>
</comment>
<keyword evidence="4" id="KW-0143">Chaperone</keyword>
<dbReference type="Pfam" id="PF07986">
    <property type="entry name" value="TBCC"/>
    <property type="match status" value="1"/>
</dbReference>
<dbReference type="Gene3D" id="1.20.58.1250">
    <property type="entry name" value="Tubulin Binding Cofactor C, N-terminal domain"/>
    <property type="match status" value="1"/>
</dbReference>
<dbReference type="InterPro" id="IPR038397">
    <property type="entry name" value="TBCC_N_sf"/>
</dbReference>
<dbReference type="InterPro" id="IPR016098">
    <property type="entry name" value="CAP/MinC_C"/>
</dbReference>
<dbReference type="GO" id="GO:0007021">
    <property type="term" value="P:tubulin complex assembly"/>
    <property type="evidence" value="ECO:0007669"/>
    <property type="project" value="TreeGrafter"/>
</dbReference>
<evidence type="ECO:0000313" key="8">
    <source>
        <dbReference type="Proteomes" id="UP001320420"/>
    </source>
</evidence>
<dbReference type="InterPro" id="IPR006599">
    <property type="entry name" value="CARP_motif"/>
</dbReference>
<comment type="subcellular location">
    <subcellularLocation>
        <location evidence="1">Cytoplasm</location>
    </subcellularLocation>
</comment>
<dbReference type="InterPro" id="IPR017901">
    <property type="entry name" value="C-CAP_CF_C-like"/>
</dbReference>
<dbReference type="SMART" id="SM00673">
    <property type="entry name" value="CARP"/>
    <property type="match status" value="1"/>
</dbReference>
<evidence type="ECO:0000259" key="6">
    <source>
        <dbReference type="PROSITE" id="PS51329"/>
    </source>
</evidence>
<dbReference type="GO" id="GO:0007023">
    <property type="term" value="P:post-chaperonin tubulin folding pathway"/>
    <property type="evidence" value="ECO:0007669"/>
    <property type="project" value="InterPro"/>
</dbReference>
<feature type="domain" description="C-CAP/cofactor C-like" evidence="6">
    <location>
        <begin position="158"/>
        <end position="332"/>
    </location>
</feature>
<dbReference type="PANTHER" id="PTHR15139">
    <property type="entry name" value="TUBULIN FOLDING COFACTOR C"/>
    <property type="match status" value="1"/>
</dbReference>
<feature type="region of interest" description="Disordered" evidence="5">
    <location>
        <begin position="361"/>
        <end position="397"/>
    </location>
</feature>
<comment type="similarity">
    <text evidence="2">Belongs to the TBCC family.</text>
</comment>
<dbReference type="PANTHER" id="PTHR15139:SF0">
    <property type="entry name" value="TUBULIN-SPECIFIC CHAPERONE C"/>
    <property type="match status" value="1"/>
</dbReference>
<accession>A0AAN9UXL8</accession>
<dbReference type="AlphaFoldDB" id="A0AAN9UXL8"/>
<evidence type="ECO:0000256" key="5">
    <source>
        <dbReference type="SAM" id="MobiDB-lite"/>
    </source>
</evidence>
<feature type="region of interest" description="Disordered" evidence="5">
    <location>
        <begin position="136"/>
        <end position="166"/>
    </location>
</feature>
<name>A0AAN9UXL8_9PEZI</name>
<dbReference type="GO" id="GO:0005737">
    <property type="term" value="C:cytoplasm"/>
    <property type="evidence" value="ECO:0007669"/>
    <property type="project" value="UniProtKB-SubCell"/>
</dbReference>
<dbReference type="Proteomes" id="UP001320420">
    <property type="component" value="Unassembled WGS sequence"/>
</dbReference>
<dbReference type="InterPro" id="IPR027684">
    <property type="entry name" value="TBCC"/>
</dbReference>
<dbReference type="PROSITE" id="PS51329">
    <property type="entry name" value="C_CAP_COFACTOR_C"/>
    <property type="match status" value="1"/>
</dbReference>
<sequence>MVGGKDSPKMSDPKERFFRHFQADVTIIQDQINDLATISAVNGERKDCTDTILAGISRLNSEVIDAGDYIPAYDQRAYSQIEQAIKGLTEKLNETTGKFKPKSRFQFKPRTQKPAATTEQPAADPRLYNFSSANQQNLASPTASSTAEDDATQKQQQPSKDYNEELRADASPAWVVRRPSFSQAKSIALREHAGLRIALPASATSTSSSSMAIASLSDLDRCVVDMTAPTAARPLAALALKNVRRSLVVAGRVDGAVHVTGVSDAAVVVVARQVRIHECRGVDVYLRCASHPIIEDCEGMRFAPVPAAYQLPDDEQSQKASDQWDQVDDFKWLKSEPSPNWCVLPENKRIPETVWRDVLAGSGVEDAGGDGNADASSSNSSAEEILRKVGVLGRDGA</sequence>
<feature type="compositionally biased region" description="Polar residues" evidence="5">
    <location>
        <begin position="136"/>
        <end position="146"/>
    </location>
</feature>
<evidence type="ECO:0000256" key="2">
    <source>
        <dbReference type="ARBA" id="ARBA00008848"/>
    </source>
</evidence>
<feature type="compositionally biased region" description="Low complexity" evidence="5">
    <location>
        <begin position="372"/>
        <end position="383"/>
    </location>
</feature>
<gene>
    <name evidence="7" type="ORF">SLS62_002659</name>
</gene>
<proteinExistence type="inferred from homology"/>